<proteinExistence type="predicted"/>
<protein>
    <recommendedName>
        <fullName evidence="3">Phosphodiester glycosidase domain-containing protein</fullName>
    </recommendedName>
</protein>
<gene>
    <name evidence="4" type="ORF">PDIGIT_LOCUS11481</name>
</gene>
<dbReference type="PANTHER" id="PTHR47641:SF1">
    <property type="entry name" value="GOLGI-ASSOCIATED OLFACTORY SIGNALING REGULATOR"/>
    <property type="match status" value="1"/>
</dbReference>
<organism evidence="4 5">
    <name type="scientific">Periconia digitata</name>
    <dbReference type="NCBI Taxonomy" id="1303443"/>
    <lineage>
        <taxon>Eukaryota</taxon>
        <taxon>Fungi</taxon>
        <taxon>Dikarya</taxon>
        <taxon>Ascomycota</taxon>
        <taxon>Pezizomycotina</taxon>
        <taxon>Dothideomycetes</taxon>
        <taxon>Pleosporomycetidae</taxon>
        <taxon>Pleosporales</taxon>
        <taxon>Massarineae</taxon>
        <taxon>Periconiaceae</taxon>
        <taxon>Periconia</taxon>
    </lineage>
</organism>
<comment type="caution">
    <text evidence="4">The sequence shown here is derived from an EMBL/GenBank/DDBJ whole genome shotgun (WGS) entry which is preliminary data.</text>
</comment>
<dbReference type="OrthoDB" id="3796270at2759"/>
<keyword evidence="2" id="KW-0732">Signal</keyword>
<evidence type="ECO:0000256" key="2">
    <source>
        <dbReference type="SAM" id="SignalP"/>
    </source>
</evidence>
<feature type="region of interest" description="Disordered" evidence="1">
    <location>
        <begin position="600"/>
        <end position="636"/>
    </location>
</feature>
<feature type="compositionally biased region" description="Polar residues" evidence="1">
    <location>
        <begin position="256"/>
        <end position="272"/>
    </location>
</feature>
<name>A0A9W4UQ70_9PLEO</name>
<keyword evidence="5" id="KW-1185">Reference proteome</keyword>
<dbReference type="PANTHER" id="PTHR47641">
    <property type="entry name" value="PERIAXIN-LIKE"/>
    <property type="match status" value="1"/>
</dbReference>
<feature type="region of interest" description="Disordered" evidence="1">
    <location>
        <begin position="112"/>
        <end position="291"/>
    </location>
</feature>
<feature type="signal peptide" evidence="2">
    <location>
        <begin position="1"/>
        <end position="19"/>
    </location>
</feature>
<dbReference type="EMBL" id="CAOQHR010000008">
    <property type="protein sequence ID" value="CAI6338353.1"/>
    <property type="molecule type" value="Genomic_DNA"/>
</dbReference>
<evidence type="ECO:0000313" key="4">
    <source>
        <dbReference type="EMBL" id="CAI6338353.1"/>
    </source>
</evidence>
<dbReference type="Pfam" id="PF09992">
    <property type="entry name" value="NAGPA"/>
    <property type="match status" value="1"/>
</dbReference>
<feature type="compositionally biased region" description="Low complexity" evidence="1">
    <location>
        <begin position="178"/>
        <end position="250"/>
    </location>
</feature>
<feature type="compositionally biased region" description="Basic residues" evidence="1">
    <location>
        <begin position="114"/>
        <end position="124"/>
    </location>
</feature>
<feature type="compositionally biased region" description="Low complexity" evidence="1">
    <location>
        <begin position="134"/>
        <end position="160"/>
    </location>
</feature>
<evidence type="ECO:0000259" key="3">
    <source>
        <dbReference type="Pfam" id="PF09992"/>
    </source>
</evidence>
<reference evidence="4" key="1">
    <citation type="submission" date="2023-01" db="EMBL/GenBank/DDBJ databases">
        <authorList>
            <person name="Van Ghelder C."/>
            <person name="Rancurel C."/>
        </authorList>
    </citation>
    <scope>NUCLEOTIDE SEQUENCE</scope>
    <source>
        <strain evidence="4">CNCM I-4278</strain>
    </source>
</reference>
<dbReference type="Proteomes" id="UP001152607">
    <property type="component" value="Unassembled WGS sequence"/>
</dbReference>
<feature type="chain" id="PRO_5040902139" description="Phosphodiester glycosidase domain-containing protein" evidence="2">
    <location>
        <begin position="20"/>
        <end position="636"/>
    </location>
</feature>
<evidence type="ECO:0000256" key="1">
    <source>
        <dbReference type="SAM" id="MobiDB-lite"/>
    </source>
</evidence>
<sequence length="636" mass="68514">MRSVLLPAFGTLFSLGASGAQIFCDTKHDPAAVSSAALAVQETERCISQAFILTITRLNSNDLPSNVQNCVSQLQSIIDKCLAAPESALGGTLETDQVLYDIALVDAEDEARVQKKSVRVKRAGRNTSRDKSKTTSPPASKTTSKPVSKTTSKPVSKTTSNPVSNTSSKPVSNTSSKPVSNTTSNPVSNTSSKPVSNTTSNPVSNTTSNPVSNTSSKPVSNTTSNPVSNTTSKPVSNTSSQSKPTSSQTSACPAPGQNNTRIDGKGQTNPQQKRADRTDPGGSRGDPALFDCGKPYDRYYREHKNLEGSAETTWWTYRKKNGWDGSGLLNSHGVPKNSKAYKVLDVMRNNGKFDVIKITGGNVYTRGHPDGPHVHGTRYKDYTGLTGQYLIINGGFFKPNSPDKYAAVGETSPGVTDLRLDAVEPYKAHYERITGVDGEYISSGPNIKTSWKQPKDVSWTYNKQLNGGEVIPGSLSHTSDPNERLAIAYNTNGDKYVFVYTVENRAAHGLNMHGWRNLIKEWLQIWERKDITQMEQVTNLDGGGSIQVVFKGSYRRARPIRIAQGNIGDTIPGKHPENDKEERKVANLIMISPGQLTFPAALPPGEDAVLSENDSDNDADSDPGSPGVGPSNPPPS</sequence>
<dbReference type="InterPro" id="IPR018711">
    <property type="entry name" value="NAGPA"/>
</dbReference>
<dbReference type="AlphaFoldDB" id="A0A9W4UQ70"/>
<feature type="domain" description="Phosphodiester glycosidase" evidence="3">
    <location>
        <begin position="389"/>
        <end position="591"/>
    </location>
</feature>
<evidence type="ECO:0000313" key="5">
    <source>
        <dbReference type="Proteomes" id="UP001152607"/>
    </source>
</evidence>
<accession>A0A9W4UQ70</accession>
<feature type="compositionally biased region" description="Polar residues" evidence="1">
    <location>
        <begin position="161"/>
        <end position="177"/>
    </location>
</feature>